<dbReference type="EMBL" id="HBFX01014574">
    <property type="protein sequence ID" value="CAD8954203.1"/>
    <property type="molecule type" value="Transcribed_RNA"/>
</dbReference>
<dbReference type="GO" id="GO:0006368">
    <property type="term" value="P:transcription elongation by RNA polymerase II"/>
    <property type="evidence" value="ECO:0007669"/>
    <property type="project" value="TreeGrafter"/>
</dbReference>
<dbReference type="GO" id="GO:0016973">
    <property type="term" value="P:poly(A)+ mRNA export from nucleus"/>
    <property type="evidence" value="ECO:0007669"/>
    <property type="project" value="TreeGrafter"/>
</dbReference>
<dbReference type="PANTHER" id="PTHR12732">
    <property type="entry name" value="UNCHARACTERIZED PROTEASOME COMPONENT REGION PCI-CONTAINING"/>
    <property type="match status" value="1"/>
</dbReference>
<organism evidence="2">
    <name type="scientific">Hemiselmis andersenii</name>
    <name type="common">Cryptophyte alga</name>
    <dbReference type="NCBI Taxonomy" id="464988"/>
    <lineage>
        <taxon>Eukaryota</taxon>
        <taxon>Cryptophyceae</taxon>
        <taxon>Cryptomonadales</taxon>
        <taxon>Hemiselmidaceae</taxon>
        <taxon>Hemiselmis</taxon>
    </lineage>
</organism>
<proteinExistence type="predicted"/>
<dbReference type="PROSITE" id="PS50250">
    <property type="entry name" value="PCI"/>
    <property type="match status" value="1"/>
</dbReference>
<name>A0A7S1DRJ4_HEMAN</name>
<dbReference type="GO" id="GO:0000973">
    <property type="term" value="P:post-transcriptional tethering of RNA polymerase II gene DNA at nuclear periphery"/>
    <property type="evidence" value="ECO:0007669"/>
    <property type="project" value="TreeGrafter"/>
</dbReference>
<evidence type="ECO:0000313" key="2">
    <source>
        <dbReference type="EMBL" id="CAD8954203.1"/>
    </source>
</evidence>
<dbReference type="GO" id="GO:0003690">
    <property type="term" value="F:double-stranded DNA binding"/>
    <property type="evidence" value="ECO:0007669"/>
    <property type="project" value="InterPro"/>
</dbReference>
<dbReference type="Gene3D" id="1.10.10.10">
    <property type="entry name" value="Winged helix-like DNA-binding domain superfamily/Winged helix DNA-binding domain"/>
    <property type="match status" value="1"/>
</dbReference>
<dbReference type="PANTHER" id="PTHR12732:SF0">
    <property type="entry name" value="PCI DOMAIN-CONTAINING PROTEIN 2"/>
    <property type="match status" value="1"/>
</dbReference>
<reference evidence="2" key="1">
    <citation type="submission" date="2021-01" db="EMBL/GenBank/DDBJ databases">
        <authorList>
            <person name="Corre E."/>
            <person name="Pelletier E."/>
            <person name="Niang G."/>
            <person name="Scheremetjew M."/>
            <person name="Finn R."/>
            <person name="Kale V."/>
            <person name="Holt S."/>
            <person name="Cochrane G."/>
            <person name="Meng A."/>
            <person name="Brown T."/>
            <person name="Cohen L."/>
        </authorList>
    </citation>
    <scope>NUCLEOTIDE SEQUENCE</scope>
    <source>
        <strain evidence="2">CCMP644</strain>
    </source>
</reference>
<dbReference type="GO" id="GO:0070390">
    <property type="term" value="C:transcription export complex 2"/>
    <property type="evidence" value="ECO:0007669"/>
    <property type="project" value="TreeGrafter"/>
</dbReference>
<dbReference type="InterPro" id="IPR045114">
    <property type="entry name" value="Csn12-like"/>
</dbReference>
<dbReference type="InterPro" id="IPR036388">
    <property type="entry name" value="WH-like_DNA-bd_sf"/>
</dbReference>
<protein>
    <recommendedName>
        <fullName evidence="1">PCI domain-containing protein</fullName>
    </recommendedName>
</protein>
<feature type="domain" description="PCI" evidence="1">
    <location>
        <begin position="199"/>
        <end position="378"/>
    </location>
</feature>
<dbReference type="GO" id="GO:0003723">
    <property type="term" value="F:RNA binding"/>
    <property type="evidence" value="ECO:0007669"/>
    <property type="project" value="InterPro"/>
</dbReference>
<dbReference type="Pfam" id="PF01399">
    <property type="entry name" value="PCI"/>
    <property type="match status" value="1"/>
</dbReference>
<sequence length="387" mass="43921">MADSFVQQASQLWRQGNGGQLAKFAMAHRPTAQPPETENVDMGGLLLIHSRCQWLSSRTNVSELHEAYALREKSIGILLPSGKAGLLTVGSEFLLPLLKRFLLNLRDLALLCDSKDDDGEGGGYQQKCISYLQRLWGTILNDDERNFSCVAIYTVGWQCAHKMNATVVVSRWKLPDGDYKMSETVTYSFWRGLADFGSNKWLSASNNLSFVFENVPPKYLNHRRMVLWRLVPSRLLASLHKEGHKRSVGSAALFQQHRMPELASLTEAFCSGNVGAFEANLRDYEETYVKFEVYIQLLKLRMPLYRNLFKRTYHIIKALRGNAGRVPIADLTVAARAAGWDVDEEEVECVICTLIKDKYIKAKLDPERRSVMFSPSNPFPLKDEKLH</sequence>
<evidence type="ECO:0000259" key="1">
    <source>
        <dbReference type="PROSITE" id="PS50250"/>
    </source>
</evidence>
<dbReference type="InterPro" id="IPR000717">
    <property type="entry name" value="PCI_dom"/>
</dbReference>
<accession>A0A7S1DRJ4</accession>
<gene>
    <name evidence="2" type="ORF">HAND00432_LOCUS8740</name>
</gene>
<dbReference type="AlphaFoldDB" id="A0A7S1DRJ4"/>